<evidence type="ECO:0000256" key="2">
    <source>
        <dbReference type="ARBA" id="ARBA00022737"/>
    </source>
</evidence>
<feature type="compositionally biased region" description="Low complexity" evidence="3">
    <location>
        <begin position="408"/>
        <end position="421"/>
    </location>
</feature>
<organism evidence="4 5">
    <name type="scientific">Nicotiana attenuata</name>
    <name type="common">Coyote tobacco</name>
    <dbReference type="NCBI Taxonomy" id="49451"/>
    <lineage>
        <taxon>Eukaryota</taxon>
        <taxon>Viridiplantae</taxon>
        <taxon>Streptophyta</taxon>
        <taxon>Embryophyta</taxon>
        <taxon>Tracheophyta</taxon>
        <taxon>Spermatophyta</taxon>
        <taxon>Magnoliopsida</taxon>
        <taxon>eudicotyledons</taxon>
        <taxon>Gunneridae</taxon>
        <taxon>Pentapetalae</taxon>
        <taxon>asterids</taxon>
        <taxon>lamiids</taxon>
        <taxon>Solanales</taxon>
        <taxon>Solanaceae</taxon>
        <taxon>Nicotianoideae</taxon>
        <taxon>Nicotianeae</taxon>
        <taxon>Nicotiana</taxon>
    </lineage>
</organism>
<accession>A0A314L3Z4</accession>
<dbReference type="STRING" id="49451.A0A314L3Z4"/>
<dbReference type="Gene3D" id="2.120.10.80">
    <property type="entry name" value="Kelch-type beta propeller"/>
    <property type="match status" value="2"/>
</dbReference>
<keyword evidence="5" id="KW-1185">Reference proteome</keyword>
<dbReference type="InterPro" id="IPR015915">
    <property type="entry name" value="Kelch-typ_b-propeller"/>
</dbReference>
<evidence type="ECO:0000256" key="3">
    <source>
        <dbReference type="SAM" id="MobiDB-lite"/>
    </source>
</evidence>
<sequence>MGSLGGEVVQQLKNNKAMWLYPKVMGVHPSERWGHSSCYSNGFVYVFGGCRGGLHFSDVLVLNLEAMAWSILVTTGQGPGPRDSHSAVLVGHRMVVFGGTNGSRKVNDLHVLDIRSQEWTQLECQGIPPSPRESHTATLVGGDKIVIFGGSGEGEGNYLNDLHVLDLKTMKWTSPEVRGEMPIPRDSHSAVAIGNRLYIYGGDCGDRYQGDVDVLDMDTLMWSKLDVIGPSPGARAGHASVNFGSKVYVIGGVGDKKYYNDVWVLDVTNSSWTQLDVMGQKPQGRFSHTAAARNTDIVIYGGCGEDERPLNELLILQFGVEHPNGNSGVSGGRNTSHYDKKRFLRERDNNLDAICRGKKEDIVATGSQELEFVSKAAFRFSSDTLHPKRRRMSNNSHTFNLESEPEDQSPSLSQRSPPSQSDPEMSSIKPCSGSGTASDRFVLARQQHLTPNNCQPNPKNVITRNPRDMQLFREQLNLSNSGHVSAVLMDKQEVQCQSLEAGRFHNLIGAEIRGKVDGAFDSGYLMTAIVNGKIFRGVLFAPAPDLLPRGGPVLGQNPSPSPGQKIGVNYANTHVNHVSLACRRQPQQLVEMQVQELGRQSLGKVPVRRSTSLMRLSQLDKDAKQRSELEGVVLTLGGPGCGKN</sequence>
<gene>
    <name evidence="4" type="primary">ACBP4_3</name>
    <name evidence="4" type="ORF">A4A49_29176</name>
</gene>
<dbReference type="Gramene" id="OIT36320">
    <property type="protein sequence ID" value="OIT36320"/>
    <property type="gene ID" value="A4A49_29176"/>
</dbReference>
<comment type="caution">
    <text evidence="4">The sequence shown here is derived from an EMBL/GenBank/DDBJ whole genome shotgun (WGS) entry which is preliminary data.</text>
</comment>
<dbReference type="KEGG" id="nau:109242198"/>
<evidence type="ECO:0000256" key="1">
    <source>
        <dbReference type="ARBA" id="ARBA00022441"/>
    </source>
</evidence>
<dbReference type="InterPro" id="IPR006652">
    <property type="entry name" value="Kelch_1"/>
</dbReference>
<dbReference type="GeneID" id="109242198"/>
<feature type="region of interest" description="Disordered" evidence="3">
    <location>
        <begin position="387"/>
        <end position="436"/>
    </location>
</feature>
<keyword evidence="2" id="KW-0677">Repeat</keyword>
<name>A0A314L3Z4_NICAT</name>
<reference evidence="4" key="1">
    <citation type="submission" date="2016-11" db="EMBL/GenBank/DDBJ databases">
        <title>The genome of Nicotiana attenuata.</title>
        <authorList>
            <person name="Xu S."/>
            <person name="Brockmoeller T."/>
            <person name="Gaquerel E."/>
            <person name="Navarro A."/>
            <person name="Kuhl H."/>
            <person name="Gase K."/>
            <person name="Ling Z."/>
            <person name="Zhou W."/>
            <person name="Kreitzer C."/>
            <person name="Stanke M."/>
            <person name="Tang H."/>
            <person name="Lyons E."/>
            <person name="Pandey P."/>
            <person name="Pandey S.P."/>
            <person name="Timmermann B."/>
            <person name="Baldwin I.T."/>
        </authorList>
    </citation>
    <scope>NUCLEOTIDE SEQUENCE [LARGE SCALE GENOMIC DNA]</scope>
    <source>
        <strain evidence="4">UT</strain>
    </source>
</reference>
<dbReference type="PANTHER" id="PTHR46228">
    <property type="entry name" value="KELCH DOMAIN-CONTAINING PROTEIN"/>
    <property type="match status" value="1"/>
</dbReference>
<evidence type="ECO:0000313" key="4">
    <source>
        <dbReference type="EMBL" id="OIT36320.1"/>
    </source>
</evidence>
<dbReference type="SUPFAM" id="SSF117281">
    <property type="entry name" value="Kelch motif"/>
    <property type="match status" value="1"/>
</dbReference>
<proteinExistence type="predicted"/>
<dbReference type="Pfam" id="PF24681">
    <property type="entry name" value="Kelch_KLHDC2_KLHL20_DRC7"/>
    <property type="match status" value="1"/>
</dbReference>
<dbReference type="Pfam" id="PF01344">
    <property type="entry name" value="Kelch_1"/>
    <property type="match status" value="1"/>
</dbReference>
<dbReference type="AlphaFoldDB" id="A0A314L3Z4"/>
<dbReference type="SMR" id="A0A314L3Z4"/>
<dbReference type="PANTHER" id="PTHR46228:SF2">
    <property type="entry name" value="KELCH REPEAT PROTEIN (AFU_ORTHOLOGUE AFUA_4G14350)"/>
    <property type="match status" value="1"/>
</dbReference>
<keyword evidence="1" id="KW-0880">Kelch repeat</keyword>
<dbReference type="SMART" id="SM00612">
    <property type="entry name" value="Kelch"/>
    <property type="match status" value="3"/>
</dbReference>
<protein>
    <submittedName>
        <fullName evidence="4">Acyl-coa-binding domain-containing protein 4</fullName>
    </submittedName>
</protein>
<evidence type="ECO:0000313" key="5">
    <source>
        <dbReference type="Proteomes" id="UP000187609"/>
    </source>
</evidence>
<dbReference type="EMBL" id="MJEQ01000446">
    <property type="protein sequence ID" value="OIT36320.1"/>
    <property type="molecule type" value="Genomic_DNA"/>
</dbReference>
<dbReference type="OrthoDB" id="10251809at2759"/>
<dbReference type="Proteomes" id="UP000187609">
    <property type="component" value="Unassembled WGS sequence"/>
</dbReference>